<name>A0AAP4TVK2_9GAMM</name>
<keyword evidence="11" id="KW-0969">Cilium</keyword>
<comment type="caution">
    <text evidence="11">The sequence shown here is derived from an EMBL/GenBank/DDBJ whole genome shotgun (WGS) entry which is preliminary data.</text>
</comment>
<evidence type="ECO:0000256" key="8">
    <source>
        <dbReference type="ARBA" id="ARBA00023143"/>
    </source>
</evidence>
<feature type="transmembrane region" description="Helical" evidence="10">
    <location>
        <begin position="214"/>
        <end position="235"/>
    </location>
</feature>
<feature type="transmembrane region" description="Helical" evidence="10">
    <location>
        <begin position="72"/>
        <end position="93"/>
    </location>
</feature>
<evidence type="ECO:0000256" key="3">
    <source>
        <dbReference type="ARBA" id="ARBA00021717"/>
    </source>
</evidence>
<dbReference type="Pfam" id="PF01311">
    <property type="entry name" value="Bac_export_1"/>
    <property type="match status" value="1"/>
</dbReference>
<evidence type="ECO:0000313" key="11">
    <source>
        <dbReference type="EMBL" id="MDO6670603.1"/>
    </source>
</evidence>
<evidence type="ECO:0000256" key="1">
    <source>
        <dbReference type="ARBA" id="ARBA00002578"/>
    </source>
</evidence>
<protein>
    <recommendedName>
        <fullName evidence="3 9">Flagellar biosynthetic protein FliR</fullName>
    </recommendedName>
</protein>
<comment type="similarity">
    <text evidence="2 10">Belongs to the FliR/MopE/SpaR family.</text>
</comment>
<keyword evidence="5 10" id="KW-0812">Transmembrane</keyword>
<dbReference type="RefSeq" id="WP_303592449.1">
    <property type="nucleotide sequence ID" value="NZ_JAUORK010000001.1"/>
</dbReference>
<dbReference type="PANTHER" id="PTHR30065:SF8">
    <property type="entry name" value="FLAGELLAR BIOSYNTHETIC PROTEIN FLIR"/>
    <property type="match status" value="1"/>
</dbReference>
<feature type="transmembrane region" description="Helical" evidence="10">
    <location>
        <begin position="12"/>
        <end position="35"/>
    </location>
</feature>
<evidence type="ECO:0000256" key="9">
    <source>
        <dbReference type="NCBIfam" id="TIGR01400"/>
    </source>
</evidence>
<reference evidence="11" key="1">
    <citation type="submission" date="2023-07" db="EMBL/GenBank/DDBJ databases">
        <title>Genome content predicts the carbon catabolic preferences of heterotrophic bacteria.</title>
        <authorList>
            <person name="Gralka M."/>
        </authorList>
    </citation>
    <scope>NUCLEOTIDE SEQUENCE</scope>
    <source>
        <strain evidence="11">C2R13</strain>
    </source>
</reference>
<dbReference type="GO" id="GO:0006605">
    <property type="term" value="P:protein targeting"/>
    <property type="evidence" value="ECO:0007669"/>
    <property type="project" value="UniProtKB-UniRule"/>
</dbReference>
<keyword evidence="7 10" id="KW-0472">Membrane</keyword>
<dbReference type="PANTHER" id="PTHR30065">
    <property type="entry name" value="FLAGELLAR BIOSYNTHETIC PROTEIN FLIR"/>
    <property type="match status" value="1"/>
</dbReference>
<feature type="transmembrane region" description="Helical" evidence="10">
    <location>
        <begin position="42"/>
        <end position="60"/>
    </location>
</feature>
<dbReference type="EMBL" id="JAUORK010000001">
    <property type="protein sequence ID" value="MDO6670603.1"/>
    <property type="molecule type" value="Genomic_DNA"/>
</dbReference>
<gene>
    <name evidence="11" type="primary">fliR</name>
    <name evidence="11" type="ORF">Q4535_00590</name>
</gene>
<feature type="transmembrane region" description="Helical" evidence="10">
    <location>
        <begin position="131"/>
        <end position="154"/>
    </location>
</feature>
<dbReference type="GO" id="GO:0044780">
    <property type="term" value="P:bacterial-type flagellum assembly"/>
    <property type="evidence" value="ECO:0007669"/>
    <property type="project" value="UniProtKB-UniRule"/>
</dbReference>
<keyword evidence="4 10" id="KW-1003">Cell membrane</keyword>
<dbReference type="InterPro" id="IPR006303">
    <property type="entry name" value="FliR"/>
</dbReference>
<evidence type="ECO:0000256" key="2">
    <source>
        <dbReference type="ARBA" id="ARBA00009772"/>
    </source>
</evidence>
<evidence type="ECO:0000256" key="5">
    <source>
        <dbReference type="ARBA" id="ARBA00022692"/>
    </source>
</evidence>
<keyword evidence="8 10" id="KW-0975">Bacterial flagellum</keyword>
<evidence type="ECO:0000313" key="12">
    <source>
        <dbReference type="Proteomes" id="UP001170481"/>
    </source>
</evidence>
<dbReference type="GO" id="GO:0009425">
    <property type="term" value="C:bacterial-type flagellum basal body"/>
    <property type="evidence" value="ECO:0007669"/>
    <property type="project" value="UniProtKB-SubCell"/>
</dbReference>
<keyword evidence="6 10" id="KW-1133">Transmembrane helix</keyword>
<keyword evidence="11" id="KW-0966">Cell projection</keyword>
<dbReference type="PRINTS" id="PR00953">
    <property type="entry name" value="TYPE3IMRPROT"/>
</dbReference>
<proteinExistence type="inferred from homology"/>
<evidence type="ECO:0000256" key="6">
    <source>
        <dbReference type="ARBA" id="ARBA00022989"/>
    </source>
</evidence>
<dbReference type="NCBIfam" id="TIGR01400">
    <property type="entry name" value="fliR"/>
    <property type="match status" value="1"/>
</dbReference>
<comment type="function">
    <text evidence="1 10">Role in flagellar biosynthesis.</text>
</comment>
<dbReference type="Proteomes" id="UP001170481">
    <property type="component" value="Unassembled WGS sequence"/>
</dbReference>
<evidence type="ECO:0000256" key="7">
    <source>
        <dbReference type="ARBA" id="ARBA00023136"/>
    </source>
</evidence>
<evidence type="ECO:0000256" key="4">
    <source>
        <dbReference type="ARBA" id="ARBA00022475"/>
    </source>
</evidence>
<dbReference type="GO" id="GO:0005886">
    <property type="term" value="C:plasma membrane"/>
    <property type="evidence" value="ECO:0007669"/>
    <property type="project" value="UniProtKB-SubCell"/>
</dbReference>
<feature type="transmembrane region" description="Helical" evidence="10">
    <location>
        <begin position="175"/>
        <end position="202"/>
    </location>
</feature>
<sequence length="265" mass="28463">MPNDLLSHEHLQALLLSVMWPFARLSGFMISAPLFGHRSLPTPVRLLMAFGLALIIAPLVESPPPVDVLGPAAVWQLALQMGVGLALGLVIRITFAIVEAAGEFIGLQMGLAFASFFSADTGTNTQVLSRLLGMLAMLLFLAFNGHLLVLEILVTHFHEIPLDLRRMGPVGLENLLLWSASLFSAGLLLALPLVASLLAINLAMGVLNRSAPQLSVFSIGFPLTLLLGIAMLWLMMPGMTDWLSLLFRQALGAFQAVHEGLGTMP</sequence>
<organism evidence="11 12">
    <name type="scientific">Cobetia amphilecti</name>
    <dbReference type="NCBI Taxonomy" id="1055104"/>
    <lineage>
        <taxon>Bacteria</taxon>
        <taxon>Pseudomonadati</taxon>
        <taxon>Pseudomonadota</taxon>
        <taxon>Gammaproteobacteria</taxon>
        <taxon>Oceanospirillales</taxon>
        <taxon>Halomonadaceae</taxon>
        <taxon>Cobetia</taxon>
    </lineage>
</organism>
<comment type="subcellular location">
    <subcellularLocation>
        <location evidence="10">Cell membrane</location>
        <topology evidence="10">Multi-pass membrane protein</topology>
    </subcellularLocation>
    <subcellularLocation>
        <location evidence="10">Bacterial flagellum basal body</location>
    </subcellularLocation>
</comment>
<dbReference type="InterPro" id="IPR002010">
    <property type="entry name" value="T3SS_IM_R"/>
</dbReference>
<evidence type="ECO:0000256" key="10">
    <source>
        <dbReference type="RuleBase" id="RU362071"/>
    </source>
</evidence>
<keyword evidence="11" id="KW-0282">Flagellum</keyword>
<accession>A0AAP4TVK2</accession>
<dbReference type="AlphaFoldDB" id="A0AAP4TVK2"/>